<accession>A0A6J5W9Z5</accession>
<reference evidence="2 3" key="2">
    <citation type="submission" date="2020-05" db="EMBL/GenBank/DDBJ databases">
        <authorList>
            <person name="Campoy J."/>
            <person name="Schneeberger K."/>
            <person name="Spophaly S."/>
        </authorList>
    </citation>
    <scope>NUCLEOTIDE SEQUENCE [LARGE SCALE GENOMIC DNA]</scope>
    <source>
        <strain evidence="2">PruArmRojPasFocal</strain>
    </source>
</reference>
<sequence length="59" mass="6664">MEADAESVLRVITPPLIPIIDTRVRLFVMIPIIKCVNIKQRSVRPASGKVQISWELGHK</sequence>
<dbReference type="EMBL" id="CAEKDK010000002">
    <property type="protein sequence ID" value="CAB4268001.1"/>
    <property type="molecule type" value="Genomic_DNA"/>
</dbReference>
<evidence type="ECO:0000313" key="1">
    <source>
        <dbReference type="EMBL" id="CAB4268001.1"/>
    </source>
</evidence>
<dbReference type="Proteomes" id="UP000507245">
    <property type="component" value="Unassembled WGS sequence"/>
</dbReference>
<organism evidence="2 4">
    <name type="scientific">Prunus armeniaca</name>
    <name type="common">Apricot</name>
    <name type="synonym">Armeniaca vulgaris</name>
    <dbReference type="NCBI Taxonomy" id="36596"/>
    <lineage>
        <taxon>Eukaryota</taxon>
        <taxon>Viridiplantae</taxon>
        <taxon>Streptophyta</taxon>
        <taxon>Embryophyta</taxon>
        <taxon>Tracheophyta</taxon>
        <taxon>Spermatophyta</taxon>
        <taxon>Magnoliopsida</taxon>
        <taxon>eudicotyledons</taxon>
        <taxon>Gunneridae</taxon>
        <taxon>Pentapetalae</taxon>
        <taxon>rosids</taxon>
        <taxon>fabids</taxon>
        <taxon>Rosales</taxon>
        <taxon>Rosaceae</taxon>
        <taxon>Amygdaloideae</taxon>
        <taxon>Amygdaleae</taxon>
        <taxon>Prunus</taxon>
    </lineage>
</organism>
<gene>
    <name evidence="1" type="ORF">CURHAP_LOCUS10973</name>
    <name evidence="2" type="ORF">ORAREDHAP_LOCUS10781</name>
</gene>
<dbReference type="Proteomes" id="UP000507222">
    <property type="component" value="Unassembled WGS sequence"/>
</dbReference>
<reference evidence="4" key="1">
    <citation type="journal article" date="2020" name="Genome Biol.">
        <title>Gamete binning: chromosome-level and haplotype-resolved genome assembly enabled by high-throughput single-cell sequencing of gamete genomes.</title>
        <authorList>
            <person name="Campoy J.A."/>
            <person name="Sun H."/>
            <person name="Goel M."/>
            <person name="Jiao W.-B."/>
            <person name="Folz-Donahue K."/>
            <person name="Wang N."/>
            <person name="Rubio M."/>
            <person name="Liu C."/>
            <person name="Kukat C."/>
            <person name="Ruiz D."/>
            <person name="Huettel B."/>
            <person name="Schneeberger K."/>
        </authorList>
    </citation>
    <scope>NUCLEOTIDE SEQUENCE [LARGE SCALE GENOMIC DNA]</scope>
    <source>
        <strain evidence="4">cv. Rojo Pasion</strain>
    </source>
</reference>
<evidence type="ECO:0000313" key="3">
    <source>
        <dbReference type="Proteomes" id="UP000507222"/>
    </source>
</evidence>
<evidence type="ECO:0000313" key="2">
    <source>
        <dbReference type="EMBL" id="CAB4298426.1"/>
    </source>
</evidence>
<dbReference type="EMBL" id="CAEKKB010000002">
    <property type="protein sequence ID" value="CAB4298426.1"/>
    <property type="molecule type" value="Genomic_DNA"/>
</dbReference>
<protein>
    <submittedName>
        <fullName evidence="2">Uncharacterized protein</fullName>
    </submittedName>
</protein>
<dbReference type="AlphaFoldDB" id="A0A6J5W9Z5"/>
<keyword evidence="4" id="KW-1185">Reference proteome</keyword>
<proteinExistence type="predicted"/>
<name>A0A6J5W9Z5_PRUAR</name>
<evidence type="ECO:0000313" key="4">
    <source>
        <dbReference type="Proteomes" id="UP000507245"/>
    </source>
</evidence>